<dbReference type="PANTHER" id="PTHR23155:SF1152">
    <property type="entry name" value="AAA+ ATPASE DOMAIN-CONTAINING PROTEIN"/>
    <property type="match status" value="1"/>
</dbReference>
<dbReference type="OrthoDB" id="1577640at2759"/>
<dbReference type="PRINTS" id="PR00364">
    <property type="entry name" value="DISEASERSIST"/>
</dbReference>
<name>A0A8S0SLS4_OLEEU</name>
<dbReference type="PANTHER" id="PTHR23155">
    <property type="entry name" value="DISEASE RESISTANCE PROTEIN RP"/>
    <property type="match status" value="1"/>
</dbReference>
<dbReference type="SUPFAM" id="SSF101941">
    <property type="entry name" value="NAC domain"/>
    <property type="match status" value="1"/>
</dbReference>
<proteinExistence type="inferred from homology"/>
<dbReference type="GO" id="GO:0006355">
    <property type="term" value="P:regulation of DNA-templated transcription"/>
    <property type="evidence" value="ECO:0007669"/>
    <property type="project" value="InterPro"/>
</dbReference>
<dbReference type="Gene3D" id="1.10.8.430">
    <property type="entry name" value="Helical domain of apoptotic protease-activating factors"/>
    <property type="match status" value="1"/>
</dbReference>
<dbReference type="Pfam" id="PF23559">
    <property type="entry name" value="WHD_DRP"/>
    <property type="match status" value="1"/>
</dbReference>
<keyword evidence="6" id="KW-0547">Nucleotide-binding</keyword>
<dbReference type="Proteomes" id="UP000594638">
    <property type="component" value="Unassembled WGS sequence"/>
</dbReference>
<evidence type="ECO:0000256" key="3">
    <source>
        <dbReference type="ARBA" id="ARBA00022490"/>
    </source>
</evidence>
<dbReference type="GO" id="GO:0005737">
    <property type="term" value="C:cytoplasm"/>
    <property type="evidence" value="ECO:0007669"/>
    <property type="project" value="UniProtKB-SubCell"/>
</dbReference>
<keyword evidence="9" id="KW-0805">Transcription regulation</keyword>
<keyword evidence="10" id="KW-0238">DNA-binding</keyword>
<keyword evidence="11" id="KW-0804">Transcription</keyword>
<evidence type="ECO:0000256" key="8">
    <source>
        <dbReference type="ARBA" id="ARBA00022840"/>
    </source>
</evidence>
<gene>
    <name evidence="15" type="ORF">OLEA9_A003039</name>
</gene>
<dbReference type="FunFam" id="3.40.50.300:FF:001091">
    <property type="entry name" value="Probable disease resistance protein At1g61300"/>
    <property type="match status" value="1"/>
</dbReference>
<comment type="subcellular location">
    <subcellularLocation>
        <location evidence="1">Cytoplasm</location>
    </subcellularLocation>
</comment>
<dbReference type="GO" id="GO:0098542">
    <property type="term" value="P:defense response to other organism"/>
    <property type="evidence" value="ECO:0007669"/>
    <property type="project" value="TreeGrafter"/>
</dbReference>
<dbReference type="InterPro" id="IPR003441">
    <property type="entry name" value="NAC-dom"/>
</dbReference>
<protein>
    <submittedName>
        <fullName evidence="15">Late blight resistance homolog R1A-10</fullName>
    </submittedName>
</protein>
<evidence type="ECO:0000256" key="13">
    <source>
        <dbReference type="SAM" id="MobiDB-lite"/>
    </source>
</evidence>
<evidence type="ECO:0000256" key="7">
    <source>
        <dbReference type="ARBA" id="ARBA00022821"/>
    </source>
</evidence>
<evidence type="ECO:0000256" key="11">
    <source>
        <dbReference type="ARBA" id="ARBA00023163"/>
    </source>
</evidence>
<evidence type="ECO:0000256" key="10">
    <source>
        <dbReference type="ARBA" id="ARBA00023125"/>
    </source>
</evidence>
<dbReference type="FunFam" id="1.10.10.10:FF:000322">
    <property type="entry name" value="Probable disease resistance protein At1g63360"/>
    <property type="match status" value="1"/>
</dbReference>
<evidence type="ECO:0000259" key="14">
    <source>
        <dbReference type="PROSITE" id="PS51005"/>
    </source>
</evidence>
<comment type="caution">
    <text evidence="15">The sequence shown here is derived from an EMBL/GenBank/DDBJ whole genome shotgun (WGS) entry which is preliminary data.</text>
</comment>
<evidence type="ECO:0000256" key="2">
    <source>
        <dbReference type="ARBA" id="ARBA00008894"/>
    </source>
</evidence>
<evidence type="ECO:0000256" key="6">
    <source>
        <dbReference type="ARBA" id="ARBA00022741"/>
    </source>
</evidence>
<dbReference type="Gene3D" id="3.40.50.300">
    <property type="entry name" value="P-loop containing nucleotide triphosphate hydrolases"/>
    <property type="match status" value="1"/>
</dbReference>
<keyword evidence="8" id="KW-0067">ATP-binding</keyword>
<organism evidence="15 16">
    <name type="scientific">Olea europaea subsp. europaea</name>
    <dbReference type="NCBI Taxonomy" id="158383"/>
    <lineage>
        <taxon>Eukaryota</taxon>
        <taxon>Viridiplantae</taxon>
        <taxon>Streptophyta</taxon>
        <taxon>Embryophyta</taxon>
        <taxon>Tracheophyta</taxon>
        <taxon>Spermatophyta</taxon>
        <taxon>Magnoliopsida</taxon>
        <taxon>eudicotyledons</taxon>
        <taxon>Gunneridae</taxon>
        <taxon>Pentapetalae</taxon>
        <taxon>asterids</taxon>
        <taxon>lamiids</taxon>
        <taxon>Lamiales</taxon>
        <taxon>Oleaceae</taxon>
        <taxon>Oleeae</taxon>
        <taxon>Olea</taxon>
    </lineage>
</organism>
<dbReference type="InterPro" id="IPR042197">
    <property type="entry name" value="Apaf_helical"/>
</dbReference>
<evidence type="ECO:0000256" key="9">
    <source>
        <dbReference type="ARBA" id="ARBA00023015"/>
    </source>
</evidence>
<keyword evidence="12" id="KW-0539">Nucleus</keyword>
<dbReference type="PROSITE" id="PS51005">
    <property type="entry name" value="NAC"/>
    <property type="match status" value="1"/>
</dbReference>
<dbReference type="InterPro" id="IPR058922">
    <property type="entry name" value="WHD_DRP"/>
</dbReference>
<feature type="region of interest" description="Disordered" evidence="13">
    <location>
        <begin position="496"/>
        <end position="526"/>
    </location>
</feature>
<sequence length="646" mass="73304">MALAFFGLLERIEIVLVKIKYYIIAMSSEVRIGSLHVAESPSEVSSSQSNSSPMVEEIVVGLEDTTTQIVSKLVGGPNYCQIISIVGMGGLGKTTLAKKVYNDSRVRYHFLKLSWCVVSQTYKRKKLLIDILSSVSRDDISKIKDEEESAELLYKSLKGRRYLIIVDDLWEKEAWDDLKRLFPNDSNGSRVMFTSRLKNVASKISHVIIEPPPLSPDESWNLLEQKVFKKECCPQELQDIGKQIAANCKGLPLSVVLIAGILSNMEKKESSWRQVAKSLSYYIFQKADEYIPTLKLSYVHLPDHLKPCFLYLSAFQEDEEIPVRKLLLLWIVEGFIEKREQKTLEDVAEEYLMELIDRSLLQVNAIAKSSSGFRSGARKDGSSVHFFYRTVNAYANGQRKRRKIYDQENSVKAYVRWHKTGKTKPVMENGVQIGCKKILVLYASKKGSRPDKCNWVMHQYHLGNDEDEREGQYVVSKIFYQPGKDIDKNENSLVKEESDWETVEVIPSTPKTTTPDPPRPENTTPSDVAIDDYAAQSLVHVGNNLNVMDHHTCLDGESRAVEFGREDSLSCNEMIDSYAMFGNLNPNNAPSTQVSPNIINTNQRDDTTTCGISDLENLELDTPLDFLITDLKFESQDSAFDWLNQL</sequence>
<keyword evidence="16" id="KW-1185">Reference proteome</keyword>
<dbReference type="Gene3D" id="2.170.150.80">
    <property type="entry name" value="NAC domain"/>
    <property type="match status" value="1"/>
</dbReference>
<dbReference type="Gramene" id="OE9A003039T1">
    <property type="protein sequence ID" value="OE9A003039C1"/>
    <property type="gene ID" value="OE9A003039"/>
</dbReference>
<dbReference type="Pfam" id="PF00931">
    <property type="entry name" value="NB-ARC"/>
    <property type="match status" value="1"/>
</dbReference>
<dbReference type="AlphaFoldDB" id="A0A8S0SLS4"/>
<dbReference type="Pfam" id="PF02365">
    <property type="entry name" value="NAM"/>
    <property type="match status" value="1"/>
</dbReference>
<keyword evidence="3" id="KW-0963">Cytoplasm</keyword>
<accession>A0A8S0SLS4</accession>
<evidence type="ECO:0000256" key="5">
    <source>
        <dbReference type="ARBA" id="ARBA00022737"/>
    </source>
</evidence>
<evidence type="ECO:0000313" key="15">
    <source>
        <dbReference type="EMBL" id="CAA2993569.1"/>
    </source>
</evidence>
<comment type="similarity">
    <text evidence="2">Belongs to the disease resistance NB-LRR family.</text>
</comment>
<evidence type="ECO:0000256" key="4">
    <source>
        <dbReference type="ARBA" id="ARBA00022614"/>
    </source>
</evidence>
<dbReference type="GO" id="GO:0005524">
    <property type="term" value="F:ATP binding"/>
    <property type="evidence" value="ECO:0007669"/>
    <property type="project" value="UniProtKB-KW"/>
</dbReference>
<evidence type="ECO:0000256" key="1">
    <source>
        <dbReference type="ARBA" id="ARBA00004496"/>
    </source>
</evidence>
<dbReference type="InterPro" id="IPR027417">
    <property type="entry name" value="P-loop_NTPase"/>
</dbReference>
<dbReference type="InterPro" id="IPR044974">
    <property type="entry name" value="Disease_R_plants"/>
</dbReference>
<evidence type="ECO:0000313" key="16">
    <source>
        <dbReference type="Proteomes" id="UP000594638"/>
    </source>
</evidence>
<dbReference type="SUPFAM" id="SSF52540">
    <property type="entry name" value="P-loop containing nucleoside triphosphate hydrolases"/>
    <property type="match status" value="1"/>
</dbReference>
<feature type="domain" description="NAC" evidence="14">
    <location>
        <begin position="309"/>
        <end position="481"/>
    </location>
</feature>
<keyword evidence="7" id="KW-0611">Plant defense</keyword>
<dbReference type="GO" id="GO:0051607">
    <property type="term" value="P:defense response to virus"/>
    <property type="evidence" value="ECO:0007669"/>
    <property type="project" value="UniProtKB-ARBA"/>
</dbReference>
<dbReference type="InterPro" id="IPR036093">
    <property type="entry name" value="NAC_dom_sf"/>
</dbReference>
<dbReference type="EMBL" id="CACTIH010005452">
    <property type="protein sequence ID" value="CAA2993569.1"/>
    <property type="molecule type" value="Genomic_DNA"/>
</dbReference>
<keyword evidence="4" id="KW-0433">Leucine-rich repeat</keyword>
<evidence type="ECO:0000256" key="12">
    <source>
        <dbReference type="ARBA" id="ARBA00023242"/>
    </source>
</evidence>
<reference evidence="15 16" key="1">
    <citation type="submission" date="2019-12" db="EMBL/GenBank/DDBJ databases">
        <authorList>
            <person name="Alioto T."/>
            <person name="Alioto T."/>
            <person name="Gomez Garrido J."/>
        </authorList>
    </citation>
    <scope>NUCLEOTIDE SEQUENCE [LARGE SCALE GENOMIC DNA]</scope>
</reference>
<keyword evidence="5" id="KW-0677">Repeat</keyword>
<dbReference type="GO" id="GO:0003677">
    <property type="term" value="F:DNA binding"/>
    <property type="evidence" value="ECO:0007669"/>
    <property type="project" value="UniProtKB-KW"/>
</dbReference>
<dbReference type="GO" id="GO:0043531">
    <property type="term" value="F:ADP binding"/>
    <property type="evidence" value="ECO:0007669"/>
    <property type="project" value="InterPro"/>
</dbReference>
<dbReference type="InterPro" id="IPR002182">
    <property type="entry name" value="NB-ARC"/>
</dbReference>